<dbReference type="Proteomes" id="UP000807825">
    <property type="component" value="Unassembled WGS sequence"/>
</dbReference>
<dbReference type="PIRSF" id="PIRSF004749">
    <property type="entry name" value="Pep_def"/>
    <property type="match status" value="1"/>
</dbReference>
<name>A0A9D6V0M8_9BACT</name>
<organism evidence="3 4">
    <name type="scientific">Desulfomonile tiedjei</name>
    <dbReference type="NCBI Taxonomy" id="2358"/>
    <lineage>
        <taxon>Bacteria</taxon>
        <taxon>Pseudomonadati</taxon>
        <taxon>Thermodesulfobacteriota</taxon>
        <taxon>Desulfomonilia</taxon>
        <taxon>Desulfomonilales</taxon>
        <taxon>Desulfomonilaceae</taxon>
        <taxon>Desulfomonile</taxon>
    </lineage>
</organism>
<dbReference type="GO" id="GO:0006412">
    <property type="term" value="P:translation"/>
    <property type="evidence" value="ECO:0007669"/>
    <property type="project" value="UniProtKB-UniRule"/>
</dbReference>
<dbReference type="InterPro" id="IPR036821">
    <property type="entry name" value="Peptide_deformylase_sf"/>
</dbReference>
<dbReference type="InterPro" id="IPR023635">
    <property type="entry name" value="Peptide_deformylase"/>
</dbReference>
<dbReference type="CDD" id="cd00487">
    <property type="entry name" value="Pep_deformylase"/>
    <property type="match status" value="1"/>
</dbReference>
<dbReference type="NCBIfam" id="NF001159">
    <property type="entry name" value="PRK00150.1-3"/>
    <property type="match status" value="1"/>
</dbReference>
<dbReference type="EMBL" id="JACRDE010000002">
    <property type="protein sequence ID" value="MBI5247856.1"/>
    <property type="molecule type" value="Genomic_DNA"/>
</dbReference>
<dbReference type="PRINTS" id="PR01576">
    <property type="entry name" value="PDEFORMYLASE"/>
</dbReference>
<dbReference type="AlphaFoldDB" id="A0A9D6V0M8"/>
<dbReference type="EC" id="3.5.1.88" evidence="2"/>
<comment type="cofactor">
    <cofactor evidence="2">
        <name>Fe(2+)</name>
        <dbReference type="ChEBI" id="CHEBI:29033"/>
    </cofactor>
    <text evidence="2">Binds 1 Fe(2+) ion.</text>
</comment>
<feature type="binding site" evidence="2">
    <location>
        <position position="98"/>
    </location>
    <ligand>
        <name>Fe cation</name>
        <dbReference type="ChEBI" id="CHEBI:24875"/>
    </ligand>
</feature>
<keyword evidence="2" id="KW-0479">Metal-binding</keyword>
<dbReference type="GO" id="GO:0046872">
    <property type="term" value="F:metal ion binding"/>
    <property type="evidence" value="ECO:0007669"/>
    <property type="project" value="UniProtKB-KW"/>
</dbReference>
<comment type="caution">
    <text evidence="3">The sequence shown here is derived from an EMBL/GenBank/DDBJ whole genome shotgun (WGS) entry which is preliminary data.</text>
</comment>
<evidence type="ECO:0000313" key="4">
    <source>
        <dbReference type="Proteomes" id="UP000807825"/>
    </source>
</evidence>
<protein>
    <recommendedName>
        <fullName evidence="2">Peptide deformylase</fullName>
        <shortName evidence="2">PDF</shortName>
        <ecNumber evidence="2">3.5.1.88</ecNumber>
    </recommendedName>
    <alternativeName>
        <fullName evidence="2">Polypeptide deformylase</fullName>
    </alternativeName>
</protein>
<comment type="function">
    <text evidence="2">Removes the formyl group from the N-terminal Met of newly synthesized proteins. Requires at least a dipeptide for an efficient rate of reaction. N-terminal L-methionine is a prerequisite for activity but the enzyme has broad specificity at other positions.</text>
</comment>
<dbReference type="HAMAP" id="MF_00163">
    <property type="entry name" value="Pep_deformylase"/>
    <property type="match status" value="1"/>
</dbReference>
<comment type="catalytic activity">
    <reaction evidence="2">
        <text>N-terminal N-formyl-L-methionyl-[peptide] + H2O = N-terminal L-methionyl-[peptide] + formate</text>
        <dbReference type="Rhea" id="RHEA:24420"/>
        <dbReference type="Rhea" id="RHEA-COMP:10639"/>
        <dbReference type="Rhea" id="RHEA-COMP:10640"/>
        <dbReference type="ChEBI" id="CHEBI:15377"/>
        <dbReference type="ChEBI" id="CHEBI:15740"/>
        <dbReference type="ChEBI" id="CHEBI:49298"/>
        <dbReference type="ChEBI" id="CHEBI:64731"/>
        <dbReference type="EC" id="3.5.1.88"/>
    </reaction>
</comment>
<reference evidence="3" key="1">
    <citation type="submission" date="2020-07" db="EMBL/GenBank/DDBJ databases">
        <title>Huge and variable diversity of episymbiotic CPR bacteria and DPANN archaea in groundwater ecosystems.</title>
        <authorList>
            <person name="He C.Y."/>
            <person name="Keren R."/>
            <person name="Whittaker M."/>
            <person name="Farag I.F."/>
            <person name="Doudna J."/>
            <person name="Cate J.H.D."/>
            <person name="Banfield J.F."/>
        </authorList>
    </citation>
    <scope>NUCLEOTIDE SEQUENCE</scope>
    <source>
        <strain evidence="3">NC_groundwater_1664_Pr3_B-0.1um_52_9</strain>
    </source>
</reference>
<dbReference type="PANTHER" id="PTHR10458">
    <property type="entry name" value="PEPTIDE DEFORMYLASE"/>
    <property type="match status" value="1"/>
</dbReference>
<proteinExistence type="inferred from homology"/>
<dbReference type="NCBIfam" id="TIGR00079">
    <property type="entry name" value="pept_deformyl"/>
    <property type="match status" value="1"/>
</dbReference>
<feature type="binding site" evidence="2">
    <location>
        <position position="144"/>
    </location>
    <ligand>
        <name>Fe cation</name>
        <dbReference type="ChEBI" id="CHEBI:24875"/>
    </ligand>
</feature>
<feature type="active site" evidence="2">
    <location>
        <position position="141"/>
    </location>
</feature>
<dbReference type="PANTHER" id="PTHR10458:SF22">
    <property type="entry name" value="PEPTIDE DEFORMYLASE"/>
    <property type="match status" value="1"/>
</dbReference>
<feature type="binding site" evidence="2">
    <location>
        <position position="140"/>
    </location>
    <ligand>
        <name>Fe cation</name>
        <dbReference type="ChEBI" id="CHEBI:24875"/>
    </ligand>
</feature>
<gene>
    <name evidence="2 3" type="primary">def</name>
    <name evidence="3" type="ORF">HY912_00035</name>
</gene>
<comment type="similarity">
    <text evidence="1 2">Belongs to the polypeptide deformylase family.</text>
</comment>
<keyword evidence="2 3" id="KW-0378">Hydrolase</keyword>
<dbReference type="Gene3D" id="3.90.45.10">
    <property type="entry name" value="Peptide deformylase"/>
    <property type="match status" value="1"/>
</dbReference>
<keyword evidence="2" id="KW-0648">Protein biosynthesis</keyword>
<dbReference type="SUPFAM" id="SSF56420">
    <property type="entry name" value="Peptide deformylase"/>
    <property type="match status" value="1"/>
</dbReference>
<keyword evidence="2" id="KW-0408">Iron</keyword>
<dbReference type="Pfam" id="PF01327">
    <property type="entry name" value="Pep_deformylase"/>
    <property type="match status" value="1"/>
</dbReference>
<sequence length="174" mass="19602">MALRSIVVIPHEALNRKAKKINNIDDKIRLLAIDMAETMYKAPGVGLAANQVGELLRLIVVDVVYPYAEGKDKKKDPLVLINPEIVQSEGESVNEEGCLSVPDFGVEVTRAERCQVRCVDLEGNPLNIDAEGLLARALQHEIDHLNGLTILEHASFLKRDLYRRRLKKKTRRDR</sequence>
<evidence type="ECO:0000256" key="1">
    <source>
        <dbReference type="ARBA" id="ARBA00010759"/>
    </source>
</evidence>
<accession>A0A9D6V0M8</accession>
<evidence type="ECO:0000313" key="3">
    <source>
        <dbReference type="EMBL" id="MBI5247856.1"/>
    </source>
</evidence>
<dbReference type="GO" id="GO:0042586">
    <property type="term" value="F:peptide deformylase activity"/>
    <property type="evidence" value="ECO:0007669"/>
    <property type="project" value="UniProtKB-UniRule"/>
</dbReference>
<evidence type="ECO:0000256" key="2">
    <source>
        <dbReference type="HAMAP-Rule" id="MF_00163"/>
    </source>
</evidence>